<dbReference type="AlphaFoldDB" id="A0AAD5SP00"/>
<dbReference type="Proteomes" id="UP001211907">
    <property type="component" value="Unassembled WGS sequence"/>
</dbReference>
<dbReference type="SMART" id="SM00386">
    <property type="entry name" value="HAT"/>
    <property type="match status" value="9"/>
</dbReference>
<dbReference type="InterPro" id="IPR019734">
    <property type="entry name" value="TPR_rpt"/>
</dbReference>
<comment type="caution">
    <text evidence="2">The sequence shown here is derived from an EMBL/GenBank/DDBJ whole genome shotgun (WGS) entry which is preliminary data.</text>
</comment>
<dbReference type="InterPro" id="IPR045075">
    <property type="entry name" value="Syf1-like"/>
</dbReference>
<dbReference type="Gene3D" id="1.25.40.10">
    <property type="entry name" value="Tetratricopeptide repeat domain"/>
    <property type="match status" value="3"/>
</dbReference>
<dbReference type="GO" id="GO:0071013">
    <property type="term" value="C:catalytic step 2 spliceosome"/>
    <property type="evidence" value="ECO:0007669"/>
    <property type="project" value="TreeGrafter"/>
</dbReference>
<evidence type="ECO:0000313" key="3">
    <source>
        <dbReference type="Proteomes" id="UP001211907"/>
    </source>
</evidence>
<sequence length="498" mass="55401">VLNKARAAIPTSHEIWLTAAKLEEQANQAPERIDILIKNAVKTLAAKGSTLDRDSWLTEAETCEREGYPVTAQSVVKATVSIDVDEQDQLATWLEDAESSAARGCVFTARAVYAYALAHYAREESVWRKAAQLEKRHGTHESVREILQQAVRACPRAEVLWLMGAKEEWIVGDLEAAKSVLEAAFEANPNSEQIWLAAIKLVVETGELARAQILLQKARGKADTDRVWMKSVMLERQLGNRDKALSLVAEALQKFPTFAKLWMIKAQIEEAAGDIAAARETLAKALKVVPKSPSSSAITLWILASRLEEKSNYLIKARALLEKARLLHSKDPELWCEAIRVESRAGNQSIADALISKALQECPASGLLWSEAILAESRPQRKARSKDALMKCENDPLVLVTVARLFWAERKPEKARNWFARAVKVNPDLGDSWAWWLKFESVQEGETKARQDDIIAKCVAAEPHHGEKWQACSKDLKNIGKSIEEILKLVAVSLPVTV</sequence>
<name>A0AAD5SP00_9FUNG</name>
<dbReference type="Pfam" id="PF14559">
    <property type="entry name" value="TPR_19"/>
    <property type="match status" value="2"/>
</dbReference>
<dbReference type="PANTHER" id="PTHR11246:SF1">
    <property type="entry name" value="PRE-MRNA-PROCESSING FACTOR 6"/>
    <property type="match status" value="1"/>
</dbReference>
<evidence type="ECO:0000313" key="2">
    <source>
        <dbReference type="EMBL" id="KAJ3089722.1"/>
    </source>
</evidence>
<dbReference type="FunFam" id="1.25.40.10:FF:001362">
    <property type="entry name" value="RNA splicing factor"/>
    <property type="match status" value="1"/>
</dbReference>
<proteinExistence type="predicted"/>
<dbReference type="SUPFAM" id="SSF48452">
    <property type="entry name" value="TPR-like"/>
    <property type="match status" value="2"/>
</dbReference>
<keyword evidence="3" id="KW-1185">Reference proteome</keyword>
<reference evidence="2" key="1">
    <citation type="submission" date="2020-05" db="EMBL/GenBank/DDBJ databases">
        <title>Phylogenomic resolution of chytrid fungi.</title>
        <authorList>
            <person name="Stajich J.E."/>
            <person name="Amses K."/>
            <person name="Simmons R."/>
            <person name="Seto K."/>
            <person name="Myers J."/>
            <person name="Bonds A."/>
            <person name="Quandt C.A."/>
            <person name="Barry K."/>
            <person name="Liu P."/>
            <person name="Grigoriev I."/>
            <person name="Longcore J.E."/>
            <person name="James T.Y."/>
        </authorList>
    </citation>
    <scope>NUCLEOTIDE SEQUENCE</scope>
    <source>
        <strain evidence="2">JEL0513</strain>
    </source>
</reference>
<dbReference type="EMBL" id="JADGJH010003632">
    <property type="protein sequence ID" value="KAJ3089722.1"/>
    <property type="molecule type" value="Genomic_DNA"/>
</dbReference>
<dbReference type="GO" id="GO:0000244">
    <property type="term" value="P:spliceosomal tri-snRNP complex assembly"/>
    <property type="evidence" value="ECO:0007669"/>
    <property type="project" value="TreeGrafter"/>
</dbReference>
<accession>A0AAD5SP00</accession>
<dbReference type="PANTHER" id="PTHR11246">
    <property type="entry name" value="PRE-MRNA SPLICING FACTOR"/>
    <property type="match status" value="1"/>
</dbReference>
<dbReference type="SMART" id="SM00028">
    <property type="entry name" value="TPR"/>
    <property type="match status" value="2"/>
</dbReference>
<feature type="non-terminal residue" evidence="2">
    <location>
        <position position="1"/>
    </location>
</feature>
<dbReference type="InterPro" id="IPR011990">
    <property type="entry name" value="TPR-like_helical_dom_sf"/>
</dbReference>
<protein>
    <submittedName>
        <fullName evidence="2">Pre-mRNA-processing factor 6</fullName>
    </submittedName>
</protein>
<evidence type="ECO:0000256" key="1">
    <source>
        <dbReference type="ARBA" id="ARBA00022737"/>
    </source>
</evidence>
<dbReference type="InterPro" id="IPR003107">
    <property type="entry name" value="HAT"/>
</dbReference>
<gene>
    <name evidence="2" type="primary">PRPF6</name>
    <name evidence="2" type="ORF">HK100_007670</name>
</gene>
<organism evidence="2 3">
    <name type="scientific">Physocladia obscura</name>
    <dbReference type="NCBI Taxonomy" id="109957"/>
    <lineage>
        <taxon>Eukaryota</taxon>
        <taxon>Fungi</taxon>
        <taxon>Fungi incertae sedis</taxon>
        <taxon>Chytridiomycota</taxon>
        <taxon>Chytridiomycota incertae sedis</taxon>
        <taxon>Chytridiomycetes</taxon>
        <taxon>Chytridiales</taxon>
        <taxon>Chytriomycetaceae</taxon>
        <taxon>Physocladia</taxon>
    </lineage>
</organism>
<keyword evidence="1" id="KW-0677">Repeat</keyword>
<dbReference type="GO" id="GO:0046540">
    <property type="term" value="C:U4/U6 x U5 tri-snRNP complex"/>
    <property type="evidence" value="ECO:0007669"/>
    <property type="project" value="TreeGrafter"/>
</dbReference>